<sequence length="48" mass="5341">MVMTPANQKPGSFLVGHGNGEDLQVERVQKVLEEKRAIEIGFNGRCTR</sequence>
<evidence type="ECO:0000313" key="1">
    <source>
        <dbReference type="EMBL" id="ABX22254.1"/>
    </source>
</evidence>
<protein>
    <submittedName>
        <fullName evidence="1">Uncharacterized protein</fullName>
    </submittedName>
</protein>
<organism evidence="1 2">
    <name type="scientific">Salmonella arizonae (strain ATCC BAA-731 / CDC346-86 / RSK2980)</name>
    <dbReference type="NCBI Taxonomy" id="41514"/>
    <lineage>
        <taxon>Bacteria</taxon>
        <taxon>Pseudomonadati</taxon>
        <taxon>Pseudomonadota</taxon>
        <taxon>Gammaproteobacteria</taxon>
        <taxon>Enterobacterales</taxon>
        <taxon>Enterobacteriaceae</taxon>
        <taxon>Salmonella</taxon>
    </lineage>
</organism>
<dbReference type="Proteomes" id="UP000002084">
    <property type="component" value="Chromosome"/>
</dbReference>
<evidence type="ECO:0000313" key="2">
    <source>
        <dbReference type="Proteomes" id="UP000002084"/>
    </source>
</evidence>
<dbReference type="HOGENOM" id="CLU_3157511_0_0_6"/>
<dbReference type="EMBL" id="CP000880">
    <property type="protein sequence ID" value="ABX22254.1"/>
    <property type="molecule type" value="Genomic_DNA"/>
</dbReference>
<accession>A9ML84</accession>
<reference evidence="1 2" key="1">
    <citation type="submission" date="2007-11" db="EMBL/GenBank/DDBJ databases">
        <authorList>
            <consortium name="The Salmonella enterica serovar Arizonae Genome Sequencing Project"/>
            <person name="McClelland M."/>
            <person name="Sanderson E.K."/>
            <person name="Porwollik S."/>
            <person name="Spieth J."/>
            <person name="Clifton W.S."/>
            <person name="Fulton R."/>
            <person name="Chunyan W."/>
            <person name="Wollam A."/>
            <person name="Shah N."/>
            <person name="Pepin K."/>
            <person name="Bhonagiri V."/>
            <person name="Nash W."/>
            <person name="Johnson M."/>
            <person name="Thiruvilangam P."/>
            <person name="Wilson R."/>
        </authorList>
    </citation>
    <scope>NUCLEOTIDE SEQUENCE [LARGE SCALE GENOMIC DNA]</scope>
    <source>
        <strain evidence="2">ATCC BAA-731 / CDC346-86 / RSK2980</strain>
    </source>
</reference>
<keyword evidence="2" id="KW-1185">Reference proteome</keyword>
<name>A9ML84_SALAR</name>
<gene>
    <name evidence="1" type="ordered locus">SARI_02391</name>
</gene>
<proteinExistence type="predicted"/>
<dbReference type="KEGG" id="ses:SARI_02391"/>
<dbReference type="AlphaFoldDB" id="A9ML84"/>